<evidence type="ECO:0000259" key="3">
    <source>
        <dbReference type="Pfam" id="PF13359"/>
    </source>
</evidence>
<evidence type="ECO:0000313" key="4">
    <source>
        <dbReference type="Proteomes" id="UP000504635"/>
    </source>
</evidence>
<dbReference type="GeneID" id="115887622"/>
<dbReference type="Pfam" id="PF13359">
    <property type="entry name" value="DDE_Tnp_4"/>
    <property type="match status" value="1"/>
</dbReference>
<reference evidence="5" key="1">
    <citation type="submission" date="2025-08" db="UniProtKB">
        <authorList>
            <consortium name="RefSeq"/>
        </authorList>
    </citation>
    <scope>IDENTIFICATION</scope>
    <source>
        <tissue evidence="5">Gonads</tissue>
    </source>
</reference>
<evidence type="ECO:0000256" key="1">
    <source>
        <dbReference type="ARBA" id="ARBA00001968"/>
    </source>
</evidence>
<feature type="domain" description="DDE Tnp4" evidence="3">
    <location>
        <begin position="103"/>
        <end position="169"/>
    </location>
</feature>
<proteinExistence type="predicted"/>
<dbReference type="InterPro" id="IPR027806">
    <property type="entry name" value="HARBI1_dom"/>
</dbReference>
<evidence type="ECO:0000313" key="5">
    <source>
        <dbReference type="RefSeq" id="XP_030762947.1"/>
    </source>
</evidence>
<keyword evidence="2" id="KW-0479">Metal-binding</keyword>
<name>A0A6J2YHQ2_SITOR</name>
<comment type="cofactor">
    <cofactor evidence="1">
        <name>a divalent metal cation</name>
        <dbReference type="ChEBI" id="CHEBI:60240"/>
    </cofactor>
</comment>
<dbReference type="GO" id="GO:0046872">
    <property type="term" value="F:metal ion binding"/>
    <property type="evidence" value="ECO:0007669"/>
    <property type="project" value="UniProtKB-KW"/>
</dbReference>
<dbReference type="Proteomes" id="UP000504635">
    <property type="component" value="Unplaced"/>
</dbReference>
<dbReference type="RefSeq" id="XP_030762947.1">
    <property type="nucleotide sequence ID" value="XM_030907087.1"/>
</dbReference>
<keyword evidence="4" id="KW-1185">Reference proteome</keyword>
<organism evidence="4 5">
    <name type="scientific">Sitophilus oryzae</name>
    <name type="common">Rice weevil</name>
    <name type="synonym">Curculio oryzae</name>
    <dbReference type="NCBI Taxonomy" id="7048"/>
    <lineage>
        <taxon>Eukaryota</taxon>
        <taxon>Metazoa</taxon>
        <taxon>Ecdysozoa</taxon>
        <taxon>Arthropoda</taxon>
        <taxon>Hexapoda</taxon>
        <taxon>Insecta</taxon>
        <taxon>Pterygota</taxon>
        <taxon>Neoptera</taxon>
        <taxon>Endopterygota</taxon>
        <taxon>Coleoptera</taxon>
        <taxon>Polyphaga</taxon>
        <taxon>Cucujiformia</taxon>
        <taxon>Curculionidae</taxon>
        <taxon>Dryophthorinae</taxon>
        <taxon>Sitophilus</taxon>
    </lineage>
</organism>
<dbReference type="KEGG" id="soy:115887622"/>
<evidence type="ECO:0000256" key="2">
    <source>
        <dbReference type="ARBA" id="ARBA00022723"/>
    </source>
</evidence>
<dbReference type="AlphaFoldDB" id="A0A6J2YHQ2"/>
<sequence length="188" mass="21034">MPQDNSIRNGLQGKSVLANDSSIGPTVRRPTGVSVEHQVLAALRFYATCCYQAAVGGQYDLALSQPTVSRCWVQFPITPEQRHAARQSFLRAPQPFEGAIGAIDCTYVHLLAPRQHEEAYVNHWGDHALNVQAICDPELIILNINARYPGARNDAFIWASSTAKRVMERNYNRGERNTWLIGMWLSVN</sequence>
<protein>
    <submittedName>
        <fullName evidence="5">Nuclease HARBI1</fullName>
    </submittedName>
</protein>
<gene>
    <name evidence="5" type="primary">LOC115887622</name>
</gene>
<dbReference type="InParanoid" id="A0A6J2YHQ2"/>
<accession>A0A6J2YHQ2</accession>
<dbReference type="OrthoDB" id="6776984at2759"/>